<evidence type="ECO:0000256" key="1">
    <source>
        <dbReference type="ARBA" id="ARBA00004123"/>
    </source>
</evidence>
<comment type="similarity">
    <text evidence="2">Belongs to the AAA ATPase family.</text>
</comment>
<feature type="region of interest" description="Disordered" evidence="9">
    <location>
        <begin position="1685"/>
        <end position="1707"/>
    </location>
</feature>
<keyword evidence="5" id="KW-0067">ATP-binding</keyword>
<evidence type="ECO:0000256" key="9">
    <source>
        <dbReference type="SAM" id="MobiDB-lite"/>
    </source>
</evidence>
<feature type="compositionally biased region" description="Polar residues" evidence="9">
    <location>
        <begin position="1563"/>
        <end position="1572"/>
    </location>
</feature>
<dbReference type="FunFam" id="3.40.50.300:FF:000061">
    <property type="entry name" value="ATPase family, AAA domain-containing 2"/>
    <property type="match status" value="1"/>
</dbReference>
<feature type="compositionally biased region" description="Low complexity" evidence="9">
    <location>
        <begin position="1535"/>
        <end position="1555"/>
    </location>
</feature>
<organism evidence="11 12">
    <name type="scientific">Pyricularia grisea</name>
    <name type="common">Crabgrass-specific blast fungus</name>
    <name type="synonym">Magnaporthe grisea</name>
    <dbReference type="NCBI Taxonomy" id="148305"/>
    <lineage>
        <taxon>Eukaryota</taxon>
        <taxon>Fungi</taxon>
        <taxon>Dikarya</taxon>
        <taxon>Ascomycota</taxon>
        <taxon>Pezizomycotina</taxon>
        <taxon>Sordariomycetes</taxon>
        <taxon>Sordariomycetidae</taxon>
        <taxon>Magnaporthales</taxon>
        <taxon>Pyriculariaceae</taxon>
        <taxon>Pyricularia</taxon>
    </lineage>
</organism>
<feature type="compositionally biased region" description="Acidic residues" evidence="9">
    <location>
        <begin position="331"/>
        <end position="340"/>
    </location>
</feature>
<dbReference type="GO" id="GO:0016887">
    <property type="term" value="F:ATP hydrolysis activity"/>
    <property type="evidence" value="ECO:0007669"/>
    <property type="project" value="InterPro"/>
</dbReference>
<feature type="compositionally biased region" description="Acidic residues" evidence="9">
    <location>
        <begin position="60"/>
        <end position="89"/>
    </location>
</feature>
<dbReference type="RefSeq" id="XP_030977681.1">
    <property type="nucleotide sequence ID" value="XM_031129835.1"/>
</dbReference>
<dbReference type="Gene3D" id="3.40.50.300">
    <property type="entry name" value="P-loop containing nucleotide triphosphate hydrolases"/>
    <property type="match status" value="2"/>
</dbReference>
<dbReference type="GO" id="GO:0003682">
    <property type="term" value="F:chromatin binding"/>
    <property type="evidence" value="ECO:0007669"/>
    <property type="project" value="TreeGrafter"/>
</dbReference>
<feature type="domain" description="AAA+ ATPase" evidence="10">
    <location>
        <begin position="654"/>
        <end position="795"/>
    </location>
</feature>
<feature type="compositionally biased region" description="Acidic residues" evidence="9">
    <location>
        <begin position="302"/>
        <end position="312"/>
    </location>
</feature>
<feature type="compositionally biased region" description="Acidic residues" evidence="9">
    <location>
        <begin position="112"/>
        <end position="134"/>
    </location>
</feature>
<reference evidence="12" key="1">
    <citation type="journal article" date="2019" name="Mol. Biol. Evol.">
        <title>Blast fungal genomes show frequent chromosomal changes, gene gains and losses, and effector gene turnover.</title>
        <authorList>
            <person name="Gomez Luciano L.B."/>
            <person name="Jason Tsai I."/>
            <person name="Chuma I."/>
            <person name="Tosa Y."/>
            <person name="Chen Y.H."/>
            <person name="Li J.Y."/>
            <person name="Li M.Y."/>
            <person name="Jade Lu M.Y."/>
            <person name="Nakayashiki H."/>
            <person name="Li W.H."/>
        </authorList>
    </citation>
    <scope>NUCLEOTIDE SEQUENCE</scope>
    <source>
        <strain evidence="12">NI907</strain>
    </source>
</reference>
<dbReference type="Gene3D" id="1.10.8.60">
    <property type="match status" value="1"/>
</dbReference>
<keyword evidence="7" id="KW-0539">Nucleus</keyword>
<keyword evidence="3" id="KW-0547">Nucleotide-binding</keyword>
<feature type="compositionally biased region" description="Basic and acidic residues" evidence="9">
    <location>
        <begin position="271"/>
        <end position="280"/>
    </location>
</feature>
<evidence type="ECO:0000256" key="7">
    <source>
        <dbReference type="ARBA" id="ARBA00023242"/>
    </source>
</evidence>
<feature type="compositionally biased region" description="Polar residues" evidence="9">
    <location>
        <begin position="1365"/>
        <end position="1389"/>
    </location>
</feature>
<feature type="compositionally biased region" description="Acidic residues" evidence="9">
    <location>
        <begin position="368"/>
        <end position="378"/>
    </location>
</feature>
<reference evidence="12" key="3">
    <citation type="submission" date="2025-08" db="UniProtKB">
        <authorList>
            <consortium name="RefSeq"/>
        </authorList>
    </citation>
    <scope>IDENTIFICATION</scope>
    <source>
        <strain evidence="12">NI907</strain>
    </source>
</reference>
<dbReference type="CDD" id="cd05491">
    <property type="entry name" value="Bromo_TBP7_like"/>
    <property type="match status" value="1"/>
</dbReference>
<dbReference type="Pfam" id="PF17862">
    <property type="entry name" value="AAA_lid_3"/>
    <property type="match status" value="1"/>
</dbReference>
<evidence type="ECO:0000256" key="8">
    <source>
        <dbReference type="SAM" id="Coils"/>
    </source>
</evidence>
<dbReference type="InterPro" id="IPR003959">
    <property type="entry name" value="ATPase_AAA_core"/>
</dbReference>
<dbReference type="GO" id="GO:0005524">
    <property type="term" value="F:ATP binding"/>
    <property type="evidence" value="ECO:0007669"/>
    <property type="project" value="UniProtKB-KW"/>
</dbReference>
<dbReference type="InterPro" id="IPR027417">
    <property type="entry name" value="P-loop_NTPase"/>
</dbReference>
<gene>
    <name evidence="12" type="ORF">PgNI_09854</name>
</gene>
<evidence type="ECO:0000256" key="2">
    <source>
        <dbReference type="ARBA" id="ARBA00006914"/>
    </source>
</evidence>
<evidence type="ECO:0000256" key="4">
    <source>
        <dbReference type="ARBA" id="ARBA00022801"/>
    </source>
</evidence>
<evidence type="ECO:0000256" key="3">
    <source>
        <dbReference type="ARBA" id="ARBA00022741"/>
    </source>
</evidence>
<sequence length="1707" mass="187327">MPAKRKRDILDFDPNQSDPDDENFEPGQEREEKPRRVTKRSRSTKARSSGRRRDRYGGSDIDEDDDDLVSDSDPDEAFDDDDDEEDEDMPVNAGGRRTRKAAVKRQNYHESSDDESEEIEETPDEDEDEEDEDSSAPKRNKKALEKPKPSKIVTLKVPPGRGKVKEPPTPSVATRRTRAHTEEANEFLELSESGRHARTTRASTRSKSPEALGRATRATKGLKGLRKQPEPIEEATQENSAQERDQHDELMAGADAADDLAGEQPEGSGVKGEEEAERVMGDVPQETIEGDDQHVEKTAVGDADDDDDDDDVPVTRRTRGSRAAKPQLNEGNEEENENESEAAPSNMRKTRRSLRPKKALNEPSSDFEPGDDSGEGEGDVSASEASPKKGRRSRASQEDDGDEEFGTRGRRGTQGKRSANRRGSGDEDVELDQDELAEELEELRQSSRAARRRRRSPSITYEEPRTKRRRVTKPVDYSIKPLDQLVDQEEEDPAPSPAKGRRGGRNGASNVWQRNLASTYGPFGGAGGLGSLLGGPWGTGATGGVESDSSDDEAVAAVRPGIGGAVGMTPTTANAPALGPPLGALDGAGGVAATPNLGKVKNQKAFADADPLGVDLTVDFSKVGGLQGHIDQLKEMIMLPLLYPELFQRYKVTPPRGVLFHGPPGTGKTLLARALSNAVGIGGRKITFYMRKGADALSKWVGEAEKQLRLLFEEARRTQPSIIFFDEIDGLAPVRSSKQEQIHASIVSTLLALMDGMDGRGQVIVIGATNRPDSVDPALRRPGRFDREFYFPLPDVEGRRSIIDIHTKDWGLADDFKDSLARQTKGYGGADLRALCTEAALNSIQRTYPQIYSSTDKLIVDPNKVSIHATDFTIVMKKIIPSSQRSASSAAAPLPPSIEPLLSQQLGAIVKDLDEALPRKKKTTALEEAMFEPYDDDDNGFGRENLSQEFDRLRVFRPRLLIAGRPGNGQEYISAALLHHLEGVFVQNFDLATLLADGSPLEQVIVRLFTEVKRHKPAVIFIPNVGTWYTTMPPLAYSTFVTMLRSIPATDPVLLLATSEDDVKTVDEVLLRDLFTLSRKNRKEIETPSNHHRREYFGKLLPHIRMSPSDFPDPVNRKKRILEELPVAPPPPPRKPTKEEIEREMHNDHIALNHLKLSLQPIMDQIKMKYRKYRNSVIPEREIEYLWHEAEPGYVRADLAGDVADRPYVIDKDKDGVEGLRHVPTGKFFYNLDVATIEERLSNGFYARPIDFFKDIASLAADARNIGDRERTLKLNELVSNVRVDVHDVSTRLQAVDFEALYQRQQRRAKEAEEKRKKRQAANEAANIVQPDITSDITGPVVIGAPLPSGTTSARFRVMSPLANGSNDQSAAGSTSLQFSGLSNGNSVPSRPGNGDITMGGTDDNGQSQRFFQMGPPPKVNNPQTVSQVSLVGLPPGVSPSAVPNDASTTRSTDASGSNRISQHWDRLGSQHTNGTPTHDSKSGSSGQGNMSQMQDTQSLGGPSGPSQSQSTSNASPWLHSQAQAMAVGELQPRGSWGQSSNSGSGSGSHSTPGSAYVYGMQRTEQTSPTTPSHKRLMASAAQSSTRHTAPSMDNLLNDVSSPSAGGPRSSGQLSQHAVIDDHQVSVFLDNLVEQTSGCTVDQLEQINRELMEQLWSTRSEWNRNKVLIMLKATYNETIRDIEEMQGSFPNTQKTKSQSSVSDYEPR</sequence>
<dbReference type="GO" id="GO:0005634">
    <property type="term" value="C:nucleus"/>
    <property type="evidence" value="ECO:0007669"/>
    <property type="project" value="UniProtKB-SubCell"/>
</dbReference>
<feature type="region of interest" description="Disordered" evidence="9">
    <location>
        <begin position="1533"/>
        <end position="1615"/>
    </location>
</feature>
<evidence type="ECO:0000313" key="12">
    <source>
        <dbReference type="RefSeq" id="XP_030977681.1"/>
    </source>
</evidence>
<dbReference type="GO" id="GO:0006337">
    <property type="term" value="P:nucleosome disassembly"/>
    <property type="evidence" value="ECO:0007669"/>
    <property type="project" value="TreeGrafter"/>
</dbReference>
<keyword evidence="6" id="KW-0103">Bromodomain</keyword>
<feature type="compositionally biased region" description="Polar residues" evidence="9">
    <location>
        <begin position="1688"/>
        <end position="1707"/>
    </location>
</feature>
<feature type="compositionally biased region" description="Polar residues" evidence="9">
    <location>
        <begin position="1421"/>
        <end position="1430"/>
    </location>
</feature>
<feature type="compositionally biased region" description="Basic residues" evidence="9">
    <location>
        <begin position="36"/>
        <end position="54"/>
    </location>
</feature>
<dbReference type="InterPro" id="IPR003593">
    <property type="entry name" value="AAA+_ATPase"/>
</dbReference>
<dbReference type="GO" id="GO:0042393">
    <property type="term" value="F:histone binding"/>
    <property type="evidence" value="ECO:0007669"/>
    <property type="project" value="TreeGrafter"/>
</dbReference>
<dbReference type="SMART" id="SM00382">
    <property type="entry name" value="AAA"/>
    <property type="match status" value="2"/>
</dbReference>
<dbReference type="GO" id="GO:0045815">
    <property type="term" value="P:transcription initiation-coupled chromatin remodeling"/>
    <property type="evidence" value="ECO:0007669"/>
    <property type="project" value="TreeGrafter"/>
</dbReference>
<dbReference type="Proteomes" id="UP000515153">
    <property type="component" value="Unplaced"/>
</dbReference>
<keyword evidence="11" id="KW-1185">Reference proteome</keyword>
<feature type="compositionally biased region" description="Acidic residues" evidence="9">
    <location>
        <begin position="426"/>
        <end position="441"/>
    </location>
</feature>
<dbReference type="PANTHER" id="PTHR23069">
    <property type="entry name" value="AAA DOMAIN-CONTAINING"/>
    <property type="match status" value="1"/>
</dbReference>
<evidence type="ECO:0000313" key="11">
    <source>
        <dbReference type="Proteomes" id="UP000515153"/>
    </source>
</evidence>
<protein>
    <recommendedName>
        <fullName evidence="10">AAA+ ATPase domain-containing protein</fullName>
    </recommendedName>
</protein>
<reference evidence="12" key="2">
    <citation type="submission" date="2019-10" db="EMBL/GenBank/DDBJ databases">
        <authorList>
            <consortium name="NCBI Genome Project"/>
        </authorList>
    </citation>
    <scope>NUCLEOTIDE SEQUENCE</scope>
    <source>
        <strain evidence="12">NI907</strain>
    </source>
</reference>
<dbReference type="PROSITE" id="PS00674">
    <property type="entry name" value="AAA"/>
    <property type="match status" value="1"/>
</dbReference>
<dbReference type="InterPro" id="IPR045199">
    <property type="entry name" value="ATAD2-like"/>
</dbReference>
<feature type="compositionally biased region" description="Basic residues" evidence="9">
    <location>
        <begin position="408"/>
        <end position="420"/>
    </location>
</feature>
<name>A0A6P8ARZ0_PYRGI</name>
<feature type="compositionally biased region" description="Basic and acidic residues" evidence="9">
    <location>
        <begin position="241"/>
        <end position="250"/>
    </location>
</feature>
<feature type="region of interest" description="Disordered" evidence="9">
    <location>
        <begin position="1365"/>
        <end position="1517"/>
    </location>
</feature>
<dbReference type="PANTHER" id="PTHR23069:SF0">
    <property type="entry name" value="TAT-BINDING HOMOLOG 7"/>
    <property type="match status" value="1"/>
</dbReference>
<feature type="compositionally biased region" description="Low complexity" evidence="9">
    <location>
        <begin position="1601"/>
        <end position="1612"/>
    </location>
</feature>
<evidence type="ECO:0000256" key="5">
    <source>
        <dbReference type="ARBA" id="ARBA00022840"/>
    </source>
</evidence>
<feature type="compositionally biased region" description="Basic residues" evidence="9">
    <location>
        <begin position="348"/>
        <end position="358"/>
    </location>
</feature>
<dbReference type="SUPFAM" id="SSF52540">
    <property type="entry name" value="P-loop containing nucleoside triphosphate hydrolases"/>
    <property type="match status" value="2"/>
</dbReference>
<accession>A0A6P8ARZ0</accession>
<dbReference type="KEGG" id="pgri:PgNI_09854"/>
<dbReference type="GeneID" id="41964743"/>
<dbReference type="InterPro" id="IPR041569">
    <property type="entry name" value="AAA_lid_3"/>
</dbReference>
<dbReference type="Pfam" id="PF00004">
    <property type="entry name" value="AAA"/>
    <property type="match status" value="1"/>
</dbReference>
<feature type="region of interest" description="Disordered" evidence="9">
    <location>
        <begin position="1"/>
        <end position="509"/>
    </location>
</feature>
<comment type="subcellular location">
    <subcellularLocation>
        <location evidence="1">Nucleus</location>
    </subcellularLocation>
</comment>
<evidence type="ECO:0000256" key="6">
    <source>
        <dbReference type="ARBA" id="ARBA00023117"/>
    </source>
</evidence>
<dbReference type="FunFam" id="3.40.50.300:FF:001218">
    <property type="entry name" value="AAA family ATPase, putative"/>
    <property type="match status" value="1"/>
</dbReference>
<dbReference type="GO" id="GO:0006334">
    <property type="term" value="P:nucleosome assembly"/>
    <property type="evidence" value="ECO:0007669"/>
    <property type="project" value="TreeGrafter"/>
</dbReference>
<feature type="compositionally biased region" description="Polar residues" evidence="9">
    <location>
        <begin position="1446"/>
        <end position="1462"/>
    </location>
</feature>
<feature type="coiled-coil region" evidence="8">
    <location>
        <begin position="1295"/>
        <end position="1322"/>
    </location>
</feature>
<proteinExistence type="inferred from homology"/>
<keyword evidence="4" id="KW-0378">Hydrolase</keyword>
<evidence type="ECO:0000259" key="10">
    <source>
        <dbReference type="SMART" id="SM00382"/>
    </source>
</evidence>
<dbReference type="InterPro" id="IPR003960">
    <property type="entry name" value="ATPase_AAA_CS"/>
</dbReference>
<keyword evidence="8" id="KW-0175">Coiled coil</keyword>
<feature type="compositionally biased region" description="Low complexity" evidence="9">
    <location>
        <begin position="1483"/>
        <end position="1517"/>
    </location>
</feature>
<feature type="domain" description="AAA+ ATPase" evidence="10">
    <location>
        <begin position="956"/>
        <end position="1089"/>
    </location>
</feature>